<dbReference type="OrthoDB" id="6351677at2759"/>
<dbReference type="InterPro" id="IPR029281">
    <property type="entry name" value="FAM194_C"/>
</dbReference>
<feature type="compositionally biased region" description="Basic and acidic residues" evidence="1">
    <location>
        <begin position="210"/>
        <end position="221"/>
    </location>
</feature>
<accession>A0A9D3P8N8</accession>
<protein>
    <recommendedName>
        <fullName evidence="2">FAM194 C-terminal domain-containing protein</fullName>
    </recommendedName>
</protein>
<proteinExistence type="predicted"/>
<dbReference type="Proteomes" id="UP001046870">
    <property type="component" value="Chromosome 25"/>
</dbReference>
<keyword evidence="4" id="KW-1185">Reference proteome</keyword>
<evidence type="ECO:0000313" key="3">
    <source>
        <dbReference type="EMBL" id="KAG7454355.1"/>
    </source>
</evidence>
<name>A0A9D3P8N8_MEGAT</name>
<feature type="compositionally biased region" description="Basic residues" evidence="1">
    <location>
        <begin position="170"/>
        <end position="182"/>
    </location>
</feature>
<evidence type="ECO:0000313" key="4">
    <source>
        <dbReference type="Proteomes" id="UP001046870"/>
    </source>
</evidence>
<feature type="region of interest" description="Disordered" evidence="1">
    <location>
        <begin position="47"/>
        <end position="111"/>
    </location>
</feature>
<dbReference type="Pfam" id="PF14977">
    <property type="entry name" value="FAM194"/>
    <property type="match status" value="1"/>
</dbReference>
<dbReference type="EMBL" id="JAFDVH010000025">
    <property type="protein sequence ID" value="KAG7454355.1"/>
    <property type="molecule type" value="Genomic_DNA"/>
</dbReference>
<reference evidence="3" key="1">
    <citation type="submission" date="2021-01" db="EMBL/GenBank/DDBJ databases">
        <authorList>
            <person name="Zahm M."/>
            <person name="Roques C."/>
            <person name="Cabau C."/>
            <person name="Klopp C."/>
            <person name="Donnadieu C."/>
            <person name="Jouanno E."/>
            <person name="Lampietro C."/>
            <person name="Louis A."/>
            <person name="Herpin A."/>
            <person name="Echchiki A."/>
            <person name="Berthelot C."/>
            <person name="Parey E."/>
            <person name="Roest-Crollius H."/>
            <person name="Braasch I."/>
            <person name="Postlethwait J."/>
            <person name="Bobe J."/>
            <person name="Montfort J."/>
            <person name="Bouchez O."/>
            <person name="Begum T."/>
            <person name="Mejri S."/>
            <person name="Adams A."/>
            <person name="Chen W.-J."/>
            <person name="Guiguen Y."/>
        </authorList>
    </citation>
    <scope>NUCLEOTIDE SEQUENCE</scope>
    <source>
        <strain evidence="3">YG-15Mar2019-1</strain>
        <tissue evidence="3">Brain</tissue>
    </source>
</reference>
<feature type="compositionally biased region" description="Basic and acidic residues" evidence="1">
    <location>
        <begin position="55"/>
        <end position="85"/>
    </location>
</feature>
<feature type="domain" description="FAM194 C-terminal" evidence="2">
    <location>
        <begin position="321"/>
        <end position="472"/>
    </location>
</feature>
<comment type="caution">
    <text evidence="3">The sequence shown here is derived from an EMBL/GenBank/DDBJ whole genome shotgun (WGS) entry which is preliminary data.</text>
</comment>
<sequence length="918" mass="101473">MGDTLRSGPIYFFDQPSGRRCHRSRKLDYRSPCLNIFAINPFLESANKSSTGKKSVLEAESARNGDALPEERMGKSERREKRETFLDDQGAENDGEKYAEAPPGAPQDELSEEISLLEEYKQAAPPLLLELGQVLQECQGCEEGFFPRGLGNVLNYTWKELTEGAAYFKRQGHKGTKQRKAKGSVTSDKRSVDTPEEKTSHSKKKLRKKSSVEEKGVEKIAQESSNLRIKPNATNGQKLPVSHLSTTINFSISSRNCQEQGWIVQQEEGPLSDPQWESLCRWIVERLGQAQMTIKEQNAKLAEQGLAYPLLSPKVEEPPLQKLHYRTNDGTSFVYYPSGHIAVCHSRSGLPCGGFYTNVFGNAPDAPVLATFTAFGHGTVTHPLSGTVTAAWDQQGGVLCDLDGTVTREWAWQGETRPNKPIVIEVTELICVRVWSPTSMTLLFRSHQESVQLALSPLRDMSPPQDLGFLETDENFTSSAAWELSRANGQKVLEAESSGKFTANKPVAVKSSCEALEMVHEVECEQEVRGFRRGGRADQDLRRLQRAVRRIVNDWLEHYRTATGFGGPDIHRAKDSSPRRCCEAADTCPHQLAAARGTRPGAAGCHGGRAGRSLSMLLRWGQFGVHSNIRLEPVLILRSPEIRRPAAVPSSPCPVLLRGALDGDEGHRQCRCSARRMPLVTDLEYDAFVGGQASCSASEQVLVVCVTASPRPHTQPAEDFLEELYGRMNKNRTAPCTQCYLDSFRLVRYEVPPADSTAGTHNTLLQRRNNVAPGMFLMYVGGKLLFADYIFNGYSCSVRDLQKQIAKTRDIYRLGQSLPPDFRFSPQVGIPAVVGVSPAPHDLWDKTVAGGLGIACHSPQAPHPSEKRSSQISDRAPPAQDSATSRTLRRTHLLLSKRVTPATLPFLPNERSPQRAGP</sequence>
<feature type="region of interest" description="Disordered" evidence="1">
    <location>
        <begin position="170"/>
        <end position="238"/>
    </location>
</feature>
<organism evidence="3 4">
    <name type="scientific">Megalops atlanticus</name>
    <name type="common">Tarpon</name>
    <name type="synonym">Clupea gigantea</name>
    <dbReference type="NCBI Taxonomy" id="7932"/>
    <lineage>
        <taxon>Eukaryota</taxon>
        <taxon>Metazoa</taxon>
        <taxon>Chordata</taxon>
        <taxon>Craniata</taxon>
        <taxon>Vertebrata</taxon>
        <taxon>Euteleostomi</taxon>
        <taxon>Actinopterygii</taxon>
        <taxon>Neopterygii</taxon>
        <taxon>Teleostei</taxon>
        <taxon>Elopiformes</taxon>
        <taxon>Megalopidae</taxon>
        <taxon>Megalops</taxon>
    </lineage>
</organism>
<dbReference type="AlphaFoldDB" id="A0A9D3P8N8"/>
<evidence type="ECO:0000259" key="2">
    <source>
        <dbReference type="Pfam" id="PF14977"/>
    </source>
</evidence>
<feature type="region of interest" description="Disordered" evidence="1">
    <location>
        <begin position="855"/>
        <end position="918"/>
    </location>
</feature>
<feature type="compositionally biased region" description="Basic and acidic residues" evidence="1">
    <location>
        <begin position="187"/>
        <end position="200"/>
    </location>
</feature>
<dbReference type="PANTHER" id="PTHR23093">
    <property type="entry name" value="SIMILAR TO CHROMOSOME 3 OPEN READING FRAME 20"/>
    <property type="match status" value="1"/>
</dbReference>
<gene>
    <name evidence="3" type="ORF">MATL_G00258830</name>
</gene>
<evidence type="ECO:0000256" key="1">
    <source>
        <dbReference type="SAM" id="MobiDB-lite"/>
    </source>
</evidence>
<feature type="compositionally biased region" description="Polar residues" evidence="1">
    <location>
        <begin position="222"/>
        <end position="238"/>
    </location>
</feature>
<dbReference type="PANTHER" id="PTHR23093:SF16">
    <property type="entry name" value="FAM194 C-TERMINAL DOMAIN-CONTAINING PROTEIN"/>
    <property type="match status" value="1"/>
</dbReference>